<evidence type="ECO:0000256" key="1">
    <source>
        <dbReference type="SAM" id="MobiDB-lite"/>
    </source>
</evidence>
<proteinExistence type="predicted"/>
<evidence type="ECO:0000313" key="5">
    <source>
        <dbReference type="Proteomes" id="UP000198287"/>
    </source>
</evidence>
<dbReference type="SUPFAM" id="SSF52540">
    <property type="entry name" value="P-loop containing nucleoside triphosphate hydrolases"/>
    <property type="match status" value="1"/>
</dbReference>
<gene>
    <name evidence="4" type="ORF">Fcan01_12207</name>
</gene>
<feature type="compositionally biased region" description="Basic and acidic residues" evidence="1">
    <location>
        <begin position="52"/>
        <end position="62"/>
    </location>
</feature>
<dbReference type="Pfam" id="PF21516">
    <property type="entry name" value="YqeH-like_C"/>
    <property type="match status" value="1"/>
</dbReference>
<evidence type="ECO:0000313" key="4">
    <source>
        <dbReference type="EMBL" id="OXA52973.1"/>
    </source>
</evidence>
<dbReference type="Pfam" id="PF01926">
    <property type="entry name" value="MMR_HSR1"/>
    <property type="match status" value="1"/>
</dbReference>
<sequence>MQKSFQSILVSGLFRQTTCIWIRQRQPVLSSQAFTVSGSASVHSQHGNKNRVSAESEGRQPSDPDSDGLSSNSPIELSDSMSQRLKEYKEYQRNIKGNSDVSWVDKIVYSSYLQQHQPKRTYRLRLRENALKQTMMAVECVGKNLSSAPLSWKYLEPSNEVNNEEFRNEEFSNDKKEEEHSSPIFPFQAVTKLEYIEDNTNISKENLISRNFESEATRLSKAGVNLGGILNNDDIDNELNQDRMMSIQQEHGNPDPSIPPSKIPCGGCGARLHCQDSAIPGYIPSERFKMLKEHLRGELCLRCYCLKNYNTALNVNVGPGDYARVLREIDNHFAMVLLVVDLTDFPCSIWPGLIDIIGTKRPVFLVGNKVDLIPSDSRKYLQRIEDGLIKAAKETGLAPAKVVHTSVISATTGFGVEELITKINSLWGPKGDVFIMGCTNVGKSSLFNALIQSDFCKPDVADIVQKATISQWPGTTLNLLKFPIMRTDPWKNSIRKTRLGQAAIENLSEQSEKLRMLRATKDPQFGVLTGTIGRSMLSPQTVYDIKKAKPVDDPFRHSRYPPKDIMPKTGEWDPEEPTLQGKWCYDTPGVVNENQILDIFTLPELMQTLPKKLIQPRTYFIQVGMSLFVGGFARIDYIDGLKPIRYTVYCSENIPITIVQTSDASNFYKKALGTRVLCVPEGNSERLSKFPSLRPTDFSLVGEGHRFSCGDIVLSSAGWVAVTAGQEKSIQIRVHTPGGRGIYLRQPSILPYAVCRKGHRIRGTLAYLPHKVYMPSKSTKY</sequence>
<dbReference type="InterPro" id="IPR027417">
    <property type="entry name" value="P-loop_NTPase"/>
</dbReference>
<accession>A0A226E5R3</accession>
<name>A0A226E5R3_FOLCA</name>
<feature type="domain" description="NOA1/YqeH-like C-terminal" evidence="3">
    <location>
        <begin position="646"/>
        <end position="746"/>
    </location>
</feature>
<dbReference type="OMA" id="LGCTNVG"/>
<dbReference type="PANTHER" id="PTHR46406:SF1">
    <property type="entry name" value="NITRIC OXIDE-ASSOCIATED PROTEIN 1"/>
    <property type="match status" value="1"/>
</dbReference>
<evidence type="ECO:0000259" key="2">
    <source>
        <dbReference type="Pfam" id="PF01926"/>
    </source>
</evidence>
<dbReference type="GO" id="GO:0005525">
    <property type="term" value="F:GTP binding"/>
    <property type="evidence" value="ECO:0007669"/>
    <property type="project" value="InterPro"/>
</dbReference>
<feature type="domain" description="G" evidence="2">
    <location>
        <begin position="433"/>
        <end position="485"/>
    </location>
</feature>
<reference evidence="4 5" key="1">
    <citation type="submission" date="2015-12" db="EMBL/GenBank/DDBJ databases">
        <title>The genome of Folsomia candida.</title>
        <authorList>
            <person name="Faddeeva A."/>
            <person name="Derks M.F."/>
            <person name="Anvar Y."/>
            <person name="Smit S."/>
            <person name="Van Straalen N."/>
            <person name="Roelofs D."/>
        </authorList>
    </citation>
    <scope>NUCLEOTIDE SEQUENCE [LARGE SCALE GENOMIC DNA]</scope>
    <source>
        <strain evidence="4 5">VU population</strain>
        <tissue evidence="4">Whole body</tissue>
    </source>
</reference>
<dbReference type="PANTHER" id="PTHR46406">
    <property type="entry name" value="NITRIC OXIDE-ASSOCIATED PROTEIN 1"/>
    <property type="match status" value="1"/>
</dbReference>
<dbReference type="STRING" id="158441.A0A226E5R3"/>
<dbReference type="EMBL" id="LNIX01000006">
    <property type="protein sequence ID" value="OXA52973.1"/>
    <property type="molecule type" value="Genomic_DNA"/>
</dbReference>
<dbReference type="AlphaFoldDB" id="A0A226E5R3"/>
<feature type="region of interest" description="Disordered" evidence="1">
    <location>
        <begin position="39"/>
        <end position="77"/>
    </location>
</feature>
<protein>
    <submittedName>
        <fullName evidence="4">Nitric oxide-associated protein 1</fullName>
    </submittedName>
</protein>
<feature type="compositionally biased region" description="Polar residues" evidence="1">
    <location>
        <begin position="39"/>
        <end position="51"/>
    </location>
</feature>
<dbReference type="CDD" id="cd01855">
    <property type="entry name" value="YqeH"/>
    <property type="match status" value="1"/>
</dbReference>
<dbReference type="Proteomes" id="UP000198287">
    <property type="component" value="Unassembled WGS sequence"/>
</dbReference>
<dbReference type="Gene3D" id="3.40.50.300">
    <property type="entry name" value="P-loop containing nucleotide triphosphate hydrolases"/>
    <property type="match status" value="1"/>
</dbReference>
<dbReference type="InterPro" id="IPR048422">
    <property type="entry name" value="NOA1/YqeH-like_C"/>
</dbReference>
<dbReference type="InterPro" id="IPR052807">
    <property type="entry name" value="Mito_transl_resp_regulator"/>
</dbReference>
<feature type="compositionally biased region" description="Polar residues" evidence="1">
    <location>
        <begin position="68"/>
        <end position="77"/>
    </location>
</feature>
<organism evidence="4 5">
    <name type="scientific">Folsomia candida</name>
    <name type="common">Springtail</name>
    <dbReference type="NCBI Taxonomy" id="158441"/>
    <lineage>
        <taxon>Eukaryota</taxon>
        <taxon>Metazoa</taxon>
        <taxon>Ecdysozoa</taxon>
        <taxon>Arthropoda</taxon>
        <taxon>Hexapoda</taxon>
        <taxon>Collembola</taxon>
        <taxon>Entomobryomorpha</taxon>
        <taxon>Isotomoidea</taxon>
        <taxon>Isotomidae</taxon>
        <taxon>Proisotominae</taxon>
        <taxon>Folsomia</taxon>
    </lineage>
</organism>
<dbReference type="OrthoDB" id="1696305at2759"/>
<keyword evidence="5" id="KW-1185">Reference proteome</keyword>
<dbReference type="InterPro" id="IPR006073">
    <property type="entry name" value="GTP-bd"/>
</dbReference>
<evidence type="ECO:0000259" key="3">
    <source>
        <dbReference type="Pfam" id="PF21516"/>
    </source>
</evidence>
<comment type="caution">
    <text evidence="4">The sequence shown here is derived from an EMBL/GenBank/DDBJ whole genome shotgun (WGS) entry which is preliminary data.</text>
</comment>